<protein>
    <submittedName>
        <fullName evidence="2">Uncharacterized protein</fullName>
    </submittedName>
</protein>
<organism evidence="2">
    <name type="scientific">Eucalyptus grandis</name>
    <name type="common">Flooded gum</name>
    <dbReference type="NCBI Taxonomy" id="71139"/>
    <lineage>
        <taxon>Eukaryota</taxon>
        <taxon>Viridiplantae</taxon>
        <taxon>Streptophyta</taxon>
        <taxon>Embryophyta</taxon>
        <taxon>Tracheophyta</taxon>
        <taxon>Spermatophyta</taxon>
        <taxon>Magnoliopsida</taxon>
        <taxon>eudicotyledons</taxon>
        <taxon>Gunneridae</taxon>
        <taxon>Pentapetalae</taxon>
        <taxon>rosids</taxon>
        <taxon>malvids</taxon>
        <taxon>Myrtales</taxon>
        <taxon>Myrtaceae</taxon>
        <taxon>Myrtoideae</taxon>
        <taxon>Eucalypteae</taxon>
        <taxon>Eucalyptus</taxon>
    </lineage>
</organism>
<dbReference type="Gramene" id="KCW89359">
    <property type="protein sequence ID" value="KCW89359"/>
    <property type="gene ID" value="EUGRSUZ_A01655"/>
</dbReference>
<accession>A0A059DFX3</accession>
<feature type="transmembrane region" description="Helical" evidence="1">
    <location>
        <begin position="43"/>
        <end position="66"/>
    </location>
</feature>
<gene>
    <name evidence="2" type="ORF">EUGRSUZ_A01655</name>
</gene>
<dbReference type="InParanoid" id="A0A059DFX3"/>
<dbReference type="EMBL" id="KK198753">
    <property type="protein sequence ID" value="KCW89359.1"/>
    <property type="molecule type" value="Genomic_DNA"/>
</dbReference>
<dbReference type="AlphaFoldDB" id="A0A059DFX3"/>
<evidence type="ECO:0000313" key="2">
    <source>
        <dbReference type="EMBL" id="KCW89359.1"/>
    </source>
</evidence>
<name>A0A059DFX3_EUCGR</name>
<evidence type="ECO:0000256" key="1">
    <source>
        <dbReference type="SAM" id="Phobius"/>
    </source>
</evidence>
<keyword evidence="1" id="KW-0472">Membrane</keyword>
<reference evidence="2" key="1">
    <citation type="submission" date="2013-07" db="EMBL/GenBank/DDBJ databases">
        <title>The genome of Eucalyptus grandis.</title>
        <authorList>
            <person name="Schmutz J."/>
            <person name="Hayes R."/>
            <person name="Myburg A."/>
            <person name="Tuskan G."/>
            <person name="Grattapaglia D."/>
            <person name="Rokhsar D.S."/>
        </authorList>
    </citation>
    <scope>NUCLEOTIDE SEQUENCE</scope>
    <source>
        <tissue evidence="2">Leaf extractions</tissue>
    </source>
</reference>
<proteinExistence type="predicted"/>
<keyword evidence="1" id="KW-0812">Transmembrane</keyword>
<keyword evidence="1" id="KW-1133">Transmembrane helix</keyword>
<sequence>MICRSSDFLSLVHAEIHIRKTLLTLRYGSGHLNLWRISPGCGVWLILFLILITMIRNFFLISITCAR</sequence>